<evidence type="ECO:0000313" key="3">
    <source>
        <dbReference type="EMBL" id="KJK40216.1"/>
    </source>
</evidence>
<dbReference type="Gene3D" id="1.10.101.10">
    <property type="entry name" value="PGBD-like superfamily/PGBD"/>
    <property type="match status" value="1"/>
</dbReference>
<name>A0A0M2GQ18_9ACTN</name>
<evidence type="ECO:0000259" key="2">
    <source>
        <dbReference type="Pfam" id="PF01510"/>
    </source>
</evidence>
<dbReference type="SUPFAM" id="SSF55846">
    <property type="entry name" value="N-acetylmuramoyl-L-alanine amidase-like"/>
    <property type="match status" value="1"/>
</dbReference>
<feature type="region of interest" description="Disordered" evidence="1">
    <location>
        <begin position="78"/>
        <end position="102"/>
    </location>
</feature>
<dbReference type="SUPFAM" id="SSF47090">
    <property type="entry name" value="PGBD-like"/>
    <property type="match status" value="1"/>
</dbReference>
<dbReference type="Proteomes" id="UP000034786">
    <property type="component" value="Unassembled WGS sequence"/>
</dbReference>
<comment type="caution">
    <text evidence="3">The sequence shown here is derived from an EMBL/GenBank/DDBJ whole genome shotgun (WGS) entry which is preliminary data.</text>
</comment>
<accession>A0A0M2GQ18</accession>
<dbReference type="Pfam" id="PF01510">
    <property type="entry name" value="Amidase_2"/>
    <property type="match status" value="1"/>
</dbReference>
<dbReference type="GO" id="GO:0008745">
    <property type="term" value="F:N-acetylmuramoyl-L-alanine amidase activity"/>
    <property type="evidence" value="ECO:0007669"/>
    <property type="project" value="InterPro"/>
</dbReference>
<dbReference type="PATRIC" id="fig|284040.3.peg.4814"/>
<keyword evidence="4" id="KW-1185">Reference proteome</keyword>
<protein>
    <recommendedName>
        <fullName evidence="2">N-acetylmuramoyl-L-alanine amidase domain-containing protein</fullName>
    </recommendedName>
</protein>
<dbReference type="EMBL" id="JYJH01000004">
    <property type="protein sequence ID" value="KJK40216.1"/>
    <property type="molecule type" value="Genomic_DNA"/>
</dbReference>
<proteinExistence type="predicted"/>
<gene>
    <name evidence="3" type="ORF">UK15_07635</name>
</gene>
<dbReference type="STRING" id="284040.UK15_07635"/>
<dbReference type="InterPro" id="IPR002502">
    <property type="entry name" value="Amidase_domain"/>
</dbReference>
<dbReference type="InterPro" id="IPR036366">
    <property type="entry name" value="PGBDSf"/>
</dbReference>
<dbReference type="InterPro" id="IPR036505">
    <property type="entry name" value="Amidase/PGRP_sf"/>
</dbReference>
<dbReference type="InterPro" id="IPR036365">
    <property type="entry name" value="PGBD-like_sf"/>
</dbReference>
<reference evidence="4" key="1">
    <citation type="submission" date="2015-02" db="EMBL/GenBank/DDBJ databases">
        <authorList>
            <person name="Ju K.-S."/>
            <person name="Doroghazi J.R."/>
            <person name="Metcalf W."/>
        </authorList>
    </citation>
    <scope>NUCLEOTIDE SEQUENCE [LARGE SCALE GENOMIC DNA]</scope>
    <source>
        <strain evidence="4">NRRL B-16380</strain>
    </source>
</reference>
<dbReference type="GO" id="GO:0009253">
    <property type="term" value="P:peptidoglycan catabolic process"/>
    <property type="evidence" value="ECO:0007669"/>
    <property type="project" value="InterPro"/>
</dbReference>
<organism evidence="3 4">
    <name type="scientific">Streptomyces variegatus</name>
    <dbReference type="NCBI Taxonomy" id="284040"/>
    <lineage>
        <taxon>Bacteria</taxon>
        <taxon>Bacillati</taxon>
        <taxon>Actinomycetota</taxon>
        <taxon>Actinomycetes</taxon>
        <taxon>Kitasatosporales</taxon>
        <taxon>Streptomycetaceae</taxon>
        <taxon>Streptomyces</taxon>
    </lineage>
</organism>
<dbReference type="Gene3D" id="3.40.80.10">
    <property type="entry name" value="Peptidoglycan recognition protein-like"/>
    <property type="match status" value="1"/>
</dbReference>
<dbReference type="RefSeq" id="WP_031137646.1">
    <property type="nucleotide sequence ID" value="NZ_JYJH01000004.1"/>
</dbReference>
<evidence type="ECO:0000313" key="4">
    <source>
        <dbReference type="Proteomes" id="UP000034786"/>
    </source>
</evidence>
<evidence type="ECO:0000256" key="1">
    <source>
        <dbReference type="SAM" id="MobiDB-lite"/>
    </source>
</evidence>
<sequence length="286" mass="31383">MAWYSNAVRLELQPESRDQQSIRPTQMILHSIVAPWDENRLYAYWKNSTSLESHFGLDFDGSLGQYLSSTTRADANYQANRRADGSGAISVETASNTKASDPWTDEQLDALADLGVWGHRTHGIQLRACRSGADSGYGIHRMYPQWSPSGTACPGDKRAQQFRAELLPEIVKRAGKPAAPPAGGTKTPVVSLAHIQAAQRRDPGLPQGGTTYKAEGLVVEAALYREGLLAKRWVDGSLGSRTRPAVSEWQEKCGYRGRRPGEPADGYFGRDTLTRLGQKHGFRVSA</sequence>
<dbReference type="AlphaFoldDB" id="A0A0M2GQ18"/>
<feature type="domain" description="N-acetylmuramoyl-L-alanine amidase" evidence="2">
    <location>
        <begin position="24"/>
        <end position="155"/>
    </location>
</feature>